<evidence type="ECO:0000259" key="5">
    <source>
        <dbReference type="PROSITE" id="PS50097"/>
    </source>
</evidence>
<dbReference type="Pfam" id="PF07707">
    <property type="entry name" value="BACK"/>
    <property type="match status" value="1"/>
</dbReference>
<dbReference type="Gene3D" id="3.30.710.10">
    <property type="entry name" value="Potassium Channel Kv1.1, Chain A"/>
    <property type="match status" value="1"/>
</dbReference>
<dbReference type="RefSeq" id="XP_022247728.1">
    <property type="nucleotide sequence ID" value="XM_022392020.1"/>
</dbReference>
<dbReference type="PROSITE" id="PS50097">
    <property type="entry name" value="BTB"/>
    <property type="match status" value="1"/>
</dbReference>
<organism evidence="6 8">
    <name type="scientific">Limulus polyphemus</name>
    <name type="common">Atlantic horseshoe crab</name>
    <dbReference type="NCBI Taxonomy" id="6850"/>
    <lineage>
        <taxon>Eukaryota</taxon>
        <taxon>Metazoa</taxon>
        <taxon>Ecdysozoa</taxon>
        <taxon>Arthropoda</taxon>
        <taxon>Chelicerata</taxon>
        <taxon>Merostomata</taxon>
        <taxon>Xiphosura</taxon>
        <taxon>Limulidae</taxon>
        <taxon>Limulus</taxon>
    </lineage>
</organism>
<dbReference type="InterPro" id="IPR011333">
    <property type="entry name" value="SKP1/BTB/POZ_sf"/>
</dbReference>
<dbReference type="GeneID" id="106464320"/>
<dbReference type="InterPro" id="IPR030588">
    <property type="entry name" value="BTB_POZ_KLHL26"/>
</dbReference>
<dbReference type="InterPro" id="IPR011705">
    <property type="entry name" value="BACK"/>
</dbReference>
<dbReference type="Gene3D" id="2.120.10.80">
    <property type="entry name" value="Kelch-type beta propeller"/>
    <property type="match status" value="1"/>
</dbReference>
<dbReference type="Gene3D" id="1.25.40.420">
    <property type="match status" value="1"/>
</dbReference>
<dbReference type="InterPro" id="IPR006652">
    <property type="entry name" value="Kelch_1"/>
</dbReference>
<dbReference type="SMART" id="SM00225">
    <property type="entry name" value="BTB"/>
    <property type="match status" value="1"/>
</dbReference>
<keyword evidence="6" id="KW-1185">Reference proteome</keyword>
<evidence type="ECO:0000256" key="4">
    <source>
        <dbReference type="ARBA" id="ARBA00043912"/>
    </source>
</evidence>
<keyword evidence="2" id="KW-0880">Kelch repeat</keyword>
<dbReference type="PIRSF" id="PIRSF037037">
    <property type="entry name" value="Kelch-like_protein_gigaxonin"/>
    <property type="match status" value="1"/>
</dbReference>
<dbReference type="CDD" id="cd18255">
    <property type="entry name" value="BTB_POZ_KLHL26"/>
    <property type="match status" value="1"/>
</dbReference>
<dbReference type="Pfam" id="PF00651">
    <property type="entry name" value="BTB"/>
    <property type="match status" value="1"/>
</dbReference>
<gene>
    <name evidence="7 8" type="primary">LOC106464320</name>
</gene>
<feature type="domain" description="BTB" evidence="5">
    <location>
        <begin position="43"/>
        <end position="110"/>
    </location>
</feature>
<evidence type="ECO:0000256" key="3">
    <source>
        <dbReference type="ARBA" id="ARBA00022737"/>
    </source>
</evidence>
<dbReference type="SUPFAM" id="SSF54695">
    <property type="entry name" value="POZ domain"/>
    <property type="match status" value="1"/>
</dbReference>
<dbReference type="PANTHER" id="PTHR45632">
    <property type="entry name" value="LD33804P"/>
    <property type="match status" value="1"/>
</dbReference>
<dbReference type="Pfam" id="PF01344">
    <property type="entry name" value="Kelch_1"/>
    <property type="match status" value="1"/>
</dbReference>
<dbReference type="SMART" id="SM00875">
    <property type="entry name" value="BACK"/>
    <property type="match status" value="1"/>
</dbReference>
<dbReference type="InterPro" id="IPR017096">
    <property type="entry name" value="BTB-kelch_protein"/>
</dbReference>
<dbReference type="PANTHER" id="PTHR45632:SF3">
    <property type="entry name" value="KELCH-LIKE PROTEIN 32"/>
    <property type="match status" value="1"/>
</dbReference>
<reference evidence="7 8" key="1">
    <citation type="submission" date="2025-05" db="UniProtKB">
        <authorList>
            <consortium name="RefSeq"/>
        </authorList>
    </citation>
    <scope>IDENTIFICATION</scope>
    <source>
        <tissue evidence="7 8">Muscle</tissue>
    </source>
</reference>
<dbReference type="InterPro" id="IPR015915">
    <property type="entry name" value="Kelch-typ_b-propeller"/>
</dbReference>
<sequence>MREINKNSKVLDPYANTVHFESASHVGTLLGGLNSLRSKGLLLDITLIADGQSFKAHRVVLASCSDYFRAMFTDAMKESKLSEISLNGVSAEGMKYVLDYVYTSRLALSLANIQDVLSAASHLQLLAVVEACSSYLQKQLDIENCVDVATIAETYSLRQLKKRVYRFMCGNLLHFCQTPEFQQLSPSQLQHLLECDFPVDCTESEVLRTVVRWIEYYPQERIKHAFQLLRNIHFTEIPSADLIEVAESPVMQCLVSGNPLLGRVLQFSISLTRPREDMNGASLINSRGMELALVKVGGFGMSGVTNEITYFLPSIGKWRYLTSIPHVEQCNFGTAVLSNELFVVGGCFNQSLQENVHPFGFRYNPLTNQWATMAPMQRERCRFSLSVVRGHLYAVGGAGETGDGDLFDESAPCEKYDPIADTWNPISVLPGGRTQHAGASWKSYLYISGGLDQDLVLNSLVRYNTETDQWETKAPMLTPRADHSMVCYWDKLYVCGGWYEDDTTGTRVLVDSIDCYDIHKDRWIVVSRVPTPRYHAGIVVIGQWLYIVGGFHSDTTFDRASGVVECFNLETELWTVDQHYPQDIWEHTCCTMFIPRCRDDLEVIPDKTLQ</sequence>
<evidence type="ECO:0000313" key="7">
    <source>
        <dbReference type="RefSeq" id="XP_013779905.1"/>
    </source>
</evidence>
<dbReference type="SUPFAM" id="SSF117281">
    <property type="entry name" value="Kelch motif"/>
    <property type="match status" value="1"/>
</dbReference>
<protein>
    <recommendedName>
        <fullName evidence="1">Kelch-like protein diablo</fullName>
    </recommendedName>
</protein>
<proteinExistence type="predicted"/>
<evidence type="ECO:0000256" key="1">
    <source>
        <dbReference type="ARBA" id="ARBA00013699"/>
    </source>
</evidence>
<dbReference type="InterPro" id="IPR000210">
    <property type="entry name" value="BTB/POZ_dom"/>
</dbReference>
<dbReference type="Pfam" id="PF24681">
    <property type="entry name" value="Kelch_KLHDC2_KLHL20_DRC7"/>
    <property type="match status" value="1"/>
</dbReference>
<dbReference type="Proteomes" id="UP000694941">
    <property type="component" value="Unplaced"/>
</dbReference>
<evidence type="ECO:0000313" key="8">
    <source>
        <dbReference type="RefSeq" id="XP_022247728.1"/>
    </source>
</evidence>
<dbReference type="SMART" id="SM00612">
    <property type="entry name" value="Kelch"/>
    <property type="match status" value="4"/>
</dbReference>
<evidence type="ECO:0000313" key="6">
    <source>
        <dbReference type="Proteomes" id="UP000694941"/>
    </source>
</evidence>
<dbReference type="RefSeq" id="XP_013779905.1">
    <property type="nucleotide sequence ID" value="XM_013924451.2"/>
</dbReference>
<accession>A0ABM1SVS2</accession>
<keyword evidence="3" id="KW-0677">Repeat</keyword>
<evidence type="ECO:0000256" key="2">
    <source>
        <dbReference type="ARBA" id="ARBA00022441"/>
    </source>
</evidence>
<name>A0ABM1SVS2_LIMPO</name>
<comment type="function">
    <text evidence="4">Probable substrate-specific adapter of an E3 ubiquitin-protein ligase complex which mediates the ubiquitination and subsequent proteasomal degradation of target proteins. May have a role in synapse differentiation and growth.</text>
</comment>